<dbReference type="Pfam" id="PF10604">
    <property type="entry name" value="Polyketide_cyc2"/>
    <property type="match status" value="1"/>
</dbReference>
<evidence type="ECO:0000313" key="2">
    <source>
        <dbReference type="Proteomes" id="UP000577707"/>
    </source>
</evidence>
<protein>
    <submittedName>
        <fullName evidence="1">Uncharacterized protein YndB with AHSA1/START domain</fullName>
    </submittedName>
</protein>
<evidence type="ECO:0000313" key="1">
    <source>
        <dbReference type="EMBL" id="MBB3088634.1"/>
    </source>
</evidence>
<dbReference type="AlphaFoldDB" id="A0A7W5A3L0"/>
<dbReference type="Proteomes" id="UP000577707">
    <property type="component" value="Unassembled WGS sequence"/>
</dbReference>
<dbReference type="EMBL" id="JACHXG010000003">
    <property type="protein sequence ID" value="MBB3088634.1"/>
    <property type="molecule type" value="Genomic_DNA"/>
</dbReference>
<dbReference type="Gene3D" id="3.30.530.20">
    <property type="match status" value="1"/>
</dbReference>
<comment type="caution">
    <text evidence="1">The sequence shown here is derived from an EMBL/GenBank/DDBJ whole genome shotgun (WGS) entry which is preliminary data.</text>
</comment>
<name>A0A7W5A3L0_9ACTN</name>
<dbReference type="CDD" id="cd08865">
    <property type="entry name" value="SRPBCC_10"/>
    <property type="match status" value="1"/>
</dbReference>
<dbReference type="SUPFAM" id="SSF55961">
    <property type="entry name" value="Bet v1-like"/>
    <property type="match status" value="1"/>
</dbReference>
<sequence>MRIDRTVETSAPAAEVFDFLADFTNTEHWDPGTVRTDRVAGDGGVGTTYANTSRFLGRTTELTYVVKAYEPGTRIVLRGENKTVVAHDTMTFVPTAAGGTSVRYVAEFDLKGMTKIVAPLLAPAFTRLGDTAAEQMRATLDQLAR</sequence>
<organism evidence="1 2">
    <name type="scientific">Nocardioides albus</name>
    <dbReference type="NCBI Taxonomy" id="1841"/>
    <lineage>
        <taxon>Bacteria</taxon>
        <taxon>Bacillati</taxon>
        <taxon>Actinomycetota</taxon>
        <taxon>Actinomycetes</taxon>
        <taxon>Propionibacteriales</taxon>
        <taxon>Nocardioidaceae</taxon>
        <taxon>Nocardioides</taxon>
    </lineage>
</organism>
<dbReference type="InterPro" id="IPR019587">
    <property type="entry name" value="Polyketide_cyclase/dehydratase"/>
</dbReference>
<proteinExistence type="predicted"/>
<gene>
    <name evidence="1" type="ORF">FHS12_001575</name>
</gene>
<reference evidence="1 2" key="1">
    <citation type="submission" date="2020-08" db="EMBL/GenBank/DDBJ databases">
        <title>Genomic Encyclopedia of Type Strains, Phase III (KMG-III): the genomes of soil and plant-associated and newly described type strains.</title>
        <authorList>
            <person name="Whitman W."/>
        </authorList>
    </citation>
    <scope>NUCLEOTIDE SEQUENCE [LARGE SCALE GENOMIC DNA]</scope>
    <source>
        <strain evidence="1 2">CECT 3302</strain>
    </source>
</reference>
<dbReference type="InterPro" id="IPR023393">
    <property type="entry name" value="START-like_dom_sf"/>
</dbReference>
<dbReference type="RefSeq" id="WP_229788433.1">
    <property type="nucleotide sequence ID" value="NZ_BMQT01000003.1"/>
</dbReference>
<keyword evidence="2" id="KW-1185">Reference proteome</keyword>
<accession>A0A7W5A3L0</accession>